<organism evidence="1 2">
    <name type="scientific">Gossypium arboreum</name>
    <name type="common">Tree cotton</name>
    <name type="synonym">Gossypium nanking</name>
    <dbReference type="NCBI Taxonomy" id="29729"/>
    <lineage>
        <taxon>Eukaryota</taxon>
        <taxon>Viridiplantae</taxon>
        <taxon>Streptophyta</taxon>
        <taxon>Embryophyta</taxon>
        <taxon>Tracheophyta</taxon>
        <taxon>Spermatophyta</taxon>
        <taxon>Magnoliopsida</taxon>
        <taxon>eudicotyledons</taxon>
        <taxon>Gunneridae</taxon>
        <taxon>Pentapetalae</taxon>
        <taxon>rosids</taxon>
        <taxon>malvids</taxon>
        <taxon>Malvales</taxon>
        <taxon>Malvaceae</taxon>
        <taxon>Malvoideae</taxon>
        <taxon>Gossypium</taxon>
    </lineage>
</organism>
<comment type="caution">
    <text evidence="1">The sequence shown here is derived from an EMBL/GenBank/DDBJ whole genome shotgun (WGS) entry which is preliminary data.</text>
</comment>
<keyword evidence="2" id="KW-1185">Reference proteome</keyword>
<dbReference type="Proteomes" id="UP000032142">
    <property type="component" value="Unassembled WGS sequence"/>
</dbReference>
<gene>
    <name evidence="1" type="ORF">F383_31374</name>
</gene>
<evidence type="ECO:0000313" key="1">
    <source>
        <dbReference type="EMBL" id="KHG05594.1"/>
    </source>
</evidence>
<name>A0A0B0N1D7_GOSAR</name>
<evidence type="ECO:0000313" key="2">
    <source>
        <dbReference type="Proteomes" id="UP000032142"/>
    </source>
</evidence>
<dbReference type="EMBL" id="JRRC01433518">
    <property type="protein sequence ID" value="KHG05594.1"/>
    <property type="molecule type" value="Genomic_DNA"/>
</dbReference>
<reference evidence="2" key="1">
    <citation type="submission" date="2014-09" db="EMBL/GenBank/DDBJ databases">
        <authorList>
            <person name="Mudge J."/>
            <person name="Ramaraj T."/>
            <person name="Lindquist I.E."/>
            <person name="Bharti A.K."/>
            <person name="Sundararajan A."/>
            <person name="Cameron C.T."/>
            <person name="Woodward J.E."/>
            <person name="May G.D."/>
            <person name="Brubaker C."/>
            <person name="Broadhvest J."/>
            <person name="Wilkins T.A."/>
        </authorList>
    </citation>
    <scope>NUCLEOTIDE SEQUENCE</scope>
    <source>
        <strain evidence="2">cv. AKA8401</strain>
    </source>
</reference>
<protein>
    <submittedName>
        <fullName evidence="1">Uncharacterized protein</fullName>
    </submittedName>
</protein>
<dbReference type="AlphaFoldDB" id="A0A0B0N1D7"/>
<sequence length="40" mass="4563">MFMGYTDLCHTASHMPMREAVWSILTSIQFQHHGTHSCVA</sequence>
<accession>A0A0B0N1D7</accession>
<proteinExistence type="predicted"/>